<dbReference type="InterPro" id="IPR037401">
    <property type="entry name" value="SnoaL-like"/>
</dbReference>
<dbReference type="SUPFAM" id="SSF54427">
    <property type="entry name" value="NTF2-like"/>
    <property type="match status" value="1"/>
</dbReference>
<evidence type="ECO:0000313" key="2">
    <source>
        <dbReference type="EMBL" id="TCT09304.1"/>
    </source>
</evidence>
<organism evidence="2 3">
    <name type="scientific">Tepidamorphus gemmatus</name>
    <dbReference type="NCBI Taxonomy" id="747076"/>
    <lineage>
        <taxon>Bacteria</taxon>
        <taxon>Pseudomonadati</taxon>
        <taxon>Pseudomonadota</taxon>
        <taxon>Alphaproteobacteria</taxon>
        <taxon>Hyphomicrobiales</taxon>
        <taxon>Tepidamorphaceae</taxon>
        <taxon>Tepidamorphus</taxon>
    </lineage>
</organism>
<name>A0A4R3M771_9HYPH</name>
<evidence type="ECO:0000259" key="1">
    <source>
        <dbReference type="Pfam" id="PF12680"/>
    </source>
</evidence>
<dbReference type="Proteomes" id="UP000295678">
    <property type="component" value="Unassembled WGS sequence"/>
</dbReference>
<feature type="domain" description="SnoaL-like" evidence="1">
    <location>
        <begin position="16"/>
        <end position="114"/>
    </location>
</feature>
<gene>
    <name evidence="2" type="ORF">EDC22_107151</name>
</gene>
<dbReference type="Gene3D" id="3.10.450.50">
    <property type="match status" value="1"/>
</dbReference>
<proteinExistence type="predicted"/>
<reference evidence="2 3" key="1">
    <citation type="submission" date="2019-03" db="EMBL/GenBank/DDBJ databases">
        <title>Genomic Encyclopedia of Type Strains, Phase IV (KMG-IV): sequencing the most valuable type-strain genomes for metagenomic binning, comparative biology and taxonomic classification.</title>
        <authorList>
            <person name="Goeker M."/>
        </authorList>
    </citation>
    <scope>NUCLEOTIDE SEQUENCE [LARGE SCALE GENOMIC DNA]</scope>
    <source>
        <strain evidence="2 3">DSM 19345</strain>
    </source>
</reference>
<dbReference type="Pfam" id="PF12680">
    <property type="entry name" value="SnoaL_2"/>
    <property type="match status" value="1"/>
</dbReference>
<sequence length="147" mass="16418">MNSQSEARAAVDRYNRTLETLRPDTIDDLLALCTADIRFADPFNDVVGRAAVGRVYEDMFGKVRDLKFTVLDCHGAGPVYLTRWRFEGRMGRLGHNAVEGMSHLTLDGDGLVRAHIDYWDAARLYARLPLLGAILAAIRRRISARAG</sequence>
<dbReference type="RefSeq" id="WP_132807015.1">
    <property type="nucleotide sequence ID" value="NZ_SMAK01000007.1"/>
</dbReference>
<dbReference type="OrthoDB" id="1115105at2"/>
<protein>
    <submittedName>
        <fullName evidence="2">Steroid delta-isomerase</fullName>
    </submittedName>
</protein>
<evidence type="ECO:0000313" key="3">
    <source>
        <dbReference type="Proteomes" id="UP000295678"/>
    </source>
</evidence>
<dbReference type="GO" id="GO:0016853">
    <property type="term" value="F:isomerase activity"/>
    <property type="evidence" value="ECO:0007669"/>
    <property type="project" value="UniProtKB-KW"/>
</dbReference>
<keyword evidence="2" id="KW-0413">Isomerase</keyword>
<dbReference type="InterPro" id="IPR032710">
    <property type="entry name" value="NTF2-like_dom_sf"/>
</dbReference>
<comment type="caution">
    <text evidence="2">The sequence shown here is derived from an EMBL/GenBank/DDBJ whole genome shotgun (WGS) entry which is preliminary data.</text>
</comment>
<dbReference type="EMBL" id="SMAK01000007">
    <property type="protein sequence ID" value="TCT09304.1"/>
    <property type="molecule type" value="Genomic_DNA"/>
</dbReference>
<accession>A0A4R3M771</accession>
<dbReference type="AlphaFoldDB" id="A0A4R3M771"/>
<keyword evidence="3" id="KW-1185">Reference proteome</keyword>